<dbReference type="InterPro" id="IPR004127">
    <property type="entry name" value="Prefoldin_subunit_alpha"/>
</dbReference>
<dbReference type="GO" id="GO:1990114">
    <property type="term" value="P:RNA polymerase II core complex assembly"/>
    <property type="evidence" value="ECO:0007669"/>
    <property type="project" value="TreeGrafter"/>
</dbReference>
<evidence type="ECO:0000313" key="4">
    <source>
        <dbReference type="Proteomes" id="UP001461498"/>
    </source>
</evidence>
<dbReference type="GO" id="GO:0006457">
    <property type="term" value="P:protein folding"/>
    <property type="evidence" value="ECO:0007669"/>
    <property type="project" value="InterPro"/>
</dbReference>
<evidence type="ECO:0000313" key="3">
    <source>
        <dbReference type="EMBL" id="KAK9503550.1"/>
    </source>
</evidence>
<evidence type="ECO:0008006" key="5">
    <source>
        <dbReference type="Google" id="ProtNLM"/>
    </source>
</evidence>
<dbReference type="GO" id="GO:1990115">
    <property type="term" value="P:RNA polymerase III assembly"/>
    <property type="evidence" value="ECO:0007669"/>
    <property type="project" value="TreeGrafter"/>
</dbReference>
<comment type="caution">
    <text evidence="3">The sequence shown here is derived from an EMBL/GenBank/DDBJ whole genome shotgun (WGS) entry which is preliminary data.</text>
</comment>
<dbReference type="NCBIfam" id="TIGR00293">
    <property type="entry name" value="prefoldin subunit alpha"/>
    <property type="match status" value="1"/>
</dbReference>
<dbReference type="InterPro" id="IPR009053">
    <property type="entry name" value="Prefoldin"/>
</dbReference>
<dbReference type="SUPFAM" id="SSF46579">
    <property type="entry name" value="Prefoldin"/>
    <property type="match status" value="1"/>
</dbReference>
<comment type="similarity">
    <text evidence="1">Belongs to the prefoldin subunit alpha family.</text>
</comment>
<sequence>MSSKDKPEMQQIELNKLNLQNLTQIKKQLDQELGVFQDSLQALKIAQSKYKESAECLEKIQPDAAGSNIMVPLTGSMFVPGKIEDSEKVLIDVGTGYYLNMNIENARDYFKRKVNFVTDQMEKIQAIGIEKSRIREAIMDVMESKIQAQMANQRATRSAVAGASN</sequence>
<evidence type="ECO:0000256" key="1">
    <source>
        <dbReference type="ARBA" id="ARBA00010048"/>
    </source>
</evidence>
<keyword evidence="2" id="KW-0143">Chaperone</keyword>
<dbReference type="GO" id="GO:1990113">
    <property type="term" value="P:RNA polymerase I assembly"/>
    <property type="evidence" value="ECO:0007669"/>
    <property type="project" value="TreeGrafter"/>
</dbReference>
<dbReference type="InterPro" id="IPR011599">
    <property type="entry name" value="PFD_alpha_archaea"/>
</dbReference>
<dbReference type="Gene3D" id="1.10.287.370">
    <property type="match status" value="1"/>
</dbReference>
<dbReference type="GO" id="GO:0016272">
    <property type="term" value="C:prefoldin complex"/>
    <property type="evidence" value="ECO:0007669"/>
    <property type="project" value="InterPro"/>
</dbReference>
<accession>A0AAW1D5D0</accession>
<dbReference type="GO" id="GO:0005737">
    <property type="term" value="C:cytoplasm"/>
    <property type="evidence" value="ECO:0007669"/>
    <property type="project" value="TreeGrafter"/>
</dbReference>
<keyword evidence="4" id="KW-1185">Reference proteome</keyword>
<dbReference type="PANTHER" id="PTHR12674:SF2">
    <property type="entry name" value="PREFOLDIN SUBUNIT 5"/>
    <property type="match status" value="1"/>
</dbReference>
<dbReference type="GO" id="GO:0051082">
    <property type="term" value="F:unfolded protein binding"/>
    <property type="evidence" value="ECO:0007669"/>
    <property type="project" value="InterPro"/>
</dbReference>
<evidence type="ECO:0000256" key="2">
    <source>
        <dbReference type="ARBA" id="ARBA00023186"/>
    </source>
</evidence>
<dbReference type="CDD" id="cd23157">
    <property type="entry name" value="Prefoldin_5"/>
    <property type="match status" value="1"/>
</dbReference>
<dbReference type="EMBL" id="JAPXFL010000007">
    <property type="protein sequence ID" value="KAK9503550.1"/>
    <property type="molecule type" value="Genomic_DNA"/>
</dbReference>
<protein>
    <recommendedName>
        <fullName evidence="5">Prefoldin subunit 5</fullName>
    </recommendedName>
</protein>
<dbReference type="FunFam" id="1.10.287.370:FF:000004">
    <property type="entry name" value="Probable prefoldin subunit 5"/>
    <property type="match status" value="1"/>
</dbReference>
<dbReference type="AlphaFoldDB" id="A0AAW1D5D0"/>
<reference evidence="3 4" key="1">
    <citation type="submission" date="2022-12" db="EMBL/GenBank/DDBJ databases">
        <title>Chromosome-level genome assembly of true bugs.</title>
        <authorList>
            <person name="Ma L."/>
            <person name="Li H."/>
        </authorList>
    </citation>
    <scope>NUCLEOTIDE SEQUENCE [LARGE SCALE GENOMIC DNA]</scope>
    <source>
        <strain evidence="3">Lab_2022b</strain>
    </source>
</reference>
<dbReference type="Proteomes" id="UP001461498">
    <property type="component" value="Unassembled WGS sequence"/>
</dbReference>
<gene>
    <name evidence="3" type="ORF">O3M35_010083</name>
</gene>
<name>A0AAW1D5D0_9HEMI</name>
<proteinExistence type="inferred from homology"/>
<organism evidence="3 4">
    <name type="scientific">Rhynocoris fuscipes</name>
    <dbReference type="NCBI Taxonomy" id="488301"/>
    <lineage>
        <taxon>Eukaryota</taxon>
        <taxon>Metazoa</taxon>
        <taxon>Ecdysozoa</taxon>
        <taxon>Arthropoda</taxon>
        <taxon>Hexapoda</taxon>
        <taxon>Insecta</taxon>
        <taxon>Pterygota</taxon>
        <taxon>Neoptera</taxon>
        <taxon>Paraneoptera</taxon>
        <taxon>Hemiptera</taxon>
        <taxon>Heteroptera</taxon>
        <taxon>Panheteroptera</taxon>
        <taxon>Cimicomorpha</taxon>
        <taxon>Reduviidae</taxon>
        <taxon>Harpactorinae</taxon>
        <taxon>Harpactorini</taxon>
        <taxon>Rhynocoris</taxon>
    </lineage>
</organism>
<dbReference type="PANTHER" id="PTHR12674">
    <property type="entry name" value="PREFOLDIN SUBUNIT 5"/>
    <property type="match status" value="1"/>
</dbReference>
<dbReference type="Pfam" id="PF02996">
    <property type="entry name" value="Prefoldin"/>
    <property type="match status" value="1"/>
</dbReference>